<dbReference type="InterPro" id="IPR029058">
    <property type="entry name" value="AB_hydrolase_fold"/>
</dbReference>
<proteinExistence type="inferred from homology"/>
<dbReference type="STRING" id="1454201.NMS_2508"/>
<dbReference type="EMBL" id="AP014548">
    <property type="protein sequence ID" value="BAO56517.1"/>
    <property type="molecule type" value="Genomic_DNA"/>
</dbReference>
<dbReference type="HOGENOM" id="CLU_049413_5_3_10"/>
<dbReference type="KEGG" id="nmf:NMS_2508"/>
<keyword evidence="5" id="KW-1185">Reference proteome</keyword>
<dbReference type="Proteomes" id="UP000031760">
    <property type="component" value="Chromosome"/>
</dbReference>
<comment type="similarity">
    <text evidence="1">Belongs to the AB hydrolase superfamily. AB hydrolase 2 family.</text>
</comment>
<dbReference type="RefSeq" id="WP_041497012.1">
    <property type="nucleotide sequence ID" value="NZ_AP014548.1"/>
</dbReference>
<evidence type="ECO:0000313" key="5">
    <source>
        <dbReference type="Proteomes" id="UP000031760"/>
    </source>
</evidence>
<name>W8VXU1_9FLAO</name>
<sequence length="221" mass="25012">MKTDLSLKYISRWAADKNAPLLLLIHGYGSNEEDLFSFAPQMSNDMHIVSLRAPYDMPPYGAAWYAIDYTADEGKFSDLNQARQSMNLIKKFIQELLAKHKLEPSSINALGFSQGAILSMGLALSNPSFFKNVVGMSGYLNTDLVENYDSLEVRFRESENPTNFFVSHGTMDQVIPFSWAIKTQPILEKLNADYVFKQYPIGHGVSPDNFHDMKAWLEARL</sequence>
<accession>W8VXU1</accession>
<evidence type="ECO:0000259" key="3">
    <source>
        <dbReference type="Pfam" id="PF02230"/>
    </source>
</evidence>
<gene>
    <name evidence="4" type="ORF">NMS_2508</name>
</gene>
<evidence type="ECO:0000256" key="1">
    <source>
        <dbReference type="ARBA" id="ARBA00006499"/>
    </source>
</evidence>
<dbReference type="PANTHER" id="PTHR10655">
    <property type="entry name" value="LYSOPHOSPHOLIPASE-RELATED"/>
    <property type="match status" value="1"/>
</dbReference>
<dbReference type="GO" id="GO:0016787">
    <property type="term" value="F:hydrolase activity"/>
    <property type="evidence" value="ECO:0007669"/>
    <property type="project" value="UniProtKB-KW"/>
</dbReference>
<dbReference type="Pfam" id="PF02230">
    <property type="entry name" value="Abhydrolase_2"/>
    <property type="match status" value="1"/>
</dbReference>
<dbReference type="OrthoDB" id="9795555at2"/>
<feature type="domain" description="Phospholipase/carboxylesterase/thioesterase" evidence="3">
    <location>
        <begin position="15"/>
        <end position="218"/>
    </location>
</feature>
<dbReference type="AlphaFoldDB" id="W8VXU1"/>
<evidence type="ECO:0000313" key="4">
    <source>
        <dbReference type="EMBL" id="BAO56517.1"/>
    </source>
</evidence>
<dbReference type="PANTHER" id="PTHR10655:SF17">
    <property type="entry name" value="LYSOPHOSPHOLIPASE-LIKE PROTEIN 1"/>
    <property type="match status" value="1"/>
</dbReference>
<protein>
    <submittedName>
        <fullName evidence="4">Serine esterase</fullName>
    </submittedName>
</protein>
<dbReference type="SUPFAM" id="SSF53474">
    <property type="entry name" value="alpha/beta-Hydrolases"/>
    <property type="match status" value="1"/>
</dbReference>
<reference evidence="4 5" key="1">
    <citation type="journal article" date="2014" name="Proc. Natl. Acad. Sci. U.S.A.">
        <title>Functional characterization of flavobacteria rhodopsins reveals a unique class of light-driven chloride pump in bacteria.</title>
        <authorList>
            <person name="Yoshizawa S."/>
            <person name="Kumagai Y."/>
            <person name="Kim H."/>
            <person name="Ogura Y."/>
            <person name="Hayashi T."/>
            <person name="Iwasaki W."/>
            <person name="DeLong E.F."/>
            <person name="Kogure K."/>
        </authorList>
    </citation>
    <scope>NUCLEOTIDE SEQUENCE [LARGE SCALE GENOMIC DNA]</scope>
    <source>
        <strain evidence="4 5">S1-08</strain>
    </source>
</reference>
<dbReference type="InterPro" id="IPR050565">
    <property type="entry name" value="LYPA1-2/EST-like"/>
</dbReference>
<dbReference type="Gene3D" id="3.40.50.1820">
    <property type="entry name" value="alpha/beta hydrolase"/>
    <property type="match status" value="1"/>
</dbReference>
<dbReference type="InterPro" id="IPR003140">
    <property type="entry name" value="PLipase/COase/thioEstase"/>
</dbReference>
<evidence type="ECO:0000256" key="2">
    <source>
        <dbReference type="ARBA" id="ARBA00022801"/>
    </source>
</evidence>
<organism evidence="4 5">
    <name type="scientific">Nonlabens marinus S1-08</name>
    <dbReference type="NCBI Taxonomy" id="1454201"/>
    <lineage>
        <taxon>Bacteria</taxon>
        <taxon>Pseudomonadati</taxon>
        <taxon>Bacteroidota</taxon>
        <taxon>Flavobacteriia</taxon>
        <taxon>Flavobacteriales</taxon>
        <taxon>Flavobacteriaceae</taxon>
        <taxon>Nonlabens</taxon>
    </lineage>
</organism>
<keyword evidence="2" id="KW-0378">Hydrolase</keyword>